<evidence type="ECO:0000256" key="1">
    <source>
        <dbReference type="ARBA" id="ARBA00004196"/>
    </source>
</evidence>
<feature type="domain" description="Thioredoxin" evidence="6">
    <location>
        <begin position="253"/>
        <end position="410"/>
    </location>
</feature>
<gene>
    <name evidence="7" type="ORF">ACFQ4C_02460</name>
</gene>
<comment type="subcellular location">
    <subcellularLocation>
        <location evidence="1">Cell envelope</location>
    </subcellularLocation>
</comment>
<evidence type="ECO:0000256" key="3">
    <source>
        <dbReference type="ARBA" id="ARBA00023157"/>
    </source>
</evidence>
<dbReference type="SUPFAM" id="SSF52833">
    <property type="entry name" value="Thioredoxin-like"/>
    <property type="match status" value="1"/>
</dbReference>
<dbReference type="PANTHER" id="PTHR42852">
    <property type="entry name" value="THIOL:DISULFIDE INTERCHANGE PROTEIN DSBE"/>
    <property type="match status" value="1"/>
</dbReference>
<feature type="chain" id="PRO_5046833165" evidence="5">
    <location>
        <begin position="21"/>
        <end position="410"/>
    </location>
</feature>
<evidence type="ECO:0000256" key="5">
    <source>
        <dbReference type="SAM" id="SignalP"/>
    </source>
</evidence>
<comment type="caution">
    <text evidence="7">The sequence shown here is derived from an EMBL/GenBank/DDBJ whole genome shotgun (WGS) entry which is preliminary data.</text>
</comment>
<sequence length="410" mass="46610">MKTLLPFLLFLIGVQRVASAQDIYPGPRPETVLTAPTDQAFLKEFNEKFKADFDAPAQYAKAQAMTVDGWEMNLYTARKTQRAFYQEHPQAPQLSEALKRYIENCIRWNYWHLLLAWPIVRPNAQTSQQTGPSLPAVMLEGFEEAKVADEAALLAEPYRNFLLYYITYFQRKARSFASYPPADKHRMLTDKADFARQHLSGKPYQYALARLLVDECGNAVPSSVREVFAMLSATPNSTVYTDAVKVRCGAVMAHKEEPKPEAVAQKKADPNVFSFVNQQGAAVTLEDYRGKVVYLDIWASWCGPCLVEMPHSKQLHERFTKKQLENVVFLYVSIDDSEGNWKSALQKHQLPGDQGWSKGGWRSRIVQYFGIQSIPRYILLDKKGQVADLNAQRPSSANAIYQDIVKLLEE</sequence>
<dbReference type="InterPro" id="IPR050553">
    <property type="entry name" value="Thioredoxin_ResA/DsbE_sf"/>
</dbReference>
<evidence type="ECO:0000313" key="8">
    <source>
        <dbReference type="Proteomes" id="UP001597116"/>
    </source>
</evidence>
<dbReference type="RefSeq" id="WP_265990100.1">
    <property type="nucleotide sequence ID" value="NZ_CP110973.1"/>
</dbReference>
<dbReference type="InterPro" id="IPR036249">
    <property type="entry name" value="Thioredoxin-like_sf"/>
</dbReference>
<keyword evidence="8" id="KW-1185">Reference proteome</keyword>
<dbReference type="PANTHER" id="PTHR42852:SF6">
    <property type="entry name" value="THIOL:DISULFIDE INTERCHANGE PROTEIN DSBE"/>
    <property type="match status" value="1"/>
</dbReference>
<dbReference type="InterPro" id="IPR013766">
    <property type="entry name" value="Thioredoxin_domain"/>
</dbReference>
<keyword evidence="2" id="KW-0201">Cytochrome c-type biogenesis</keyword>
<protein>
    <submittedName>
        <fullName evidence="7">TlpA family protein disulfide reductase</fullName>
    </submittedName>
</protein>
<evidence type="ECO:0000256" key="4">
    <source>
        <dbReference type="ARBA" id="ARBA00023284"/>
    </source>
</evidence>
<keyword evidence="3" id="KW-1015">Disulfide bond</keyword>
<keyword evidence="4" id="KW-0676">Redox-active center</keyword>
<reference evidence="8" key="1">
    <citation type="journal article" date="2019" name="Int. J. Syst. Evol. Microbiol.">
        <title>The Global Catalogue of Microorganisms (GCM) 10K type strain sequencing project: providing services to taxonomists for standard genome sequencing and annotation.</title>
        <authorList>
            <consortium name="The Broad Institute Genomics Platform"/>
            <consortium name="The Broad Institute Genome Sequencing Center for Infectious Disease"/>
            <person name="Wu L."/>
            <person name="Ma J."/>
        </authorList>
    </citation>
    <scope>NUCLEOTIDE SEQUENCE [LARGE SCALE GENOMIC DNA]</scope>
    <source>
        <strain evidence="8">CCUG 55608</strain>
    </source>
</reference>
<dbReference type="Pfam" id="PF08534">
    <property type="entry name" value="Redoxin"/>
    <property type="match status" value="1"/>
</dbReference>
<evidence type="ECO:0000259" key="6">
    <source>
        <dbReference type="PROSITE" id="PS51352"/>
    </source>
</evidence>
<dbReference type="Gene3D" id="3.40.30.10">
    <property type="entry name" value="Glutaredoxin"/>
    <property type="match status" value="1"/>
</dbReference>
<dbReference type="CDD" id="cd02966">
    <property type="entry name" value="TlpA_like_family"/>
    <property type="match status" value="1"/>
</dbReference>
<accession>A0ABW3Q9D5</accession>
<proteinExistence type="predicted"/>
<feature type="signal peptide" evidence="5">
    <location>
        <begin position="1"/>
        <end position="20"/>
    </location>
</feature>
<dbReference type="Proteomes" id="UP001597116">
    <property type="component" value="Unassembled WGS sequence"/>
</dbReference>
<evidence type="ECO:0000256" key="2">
    <source>
        <dbReference type="ARBA" id="ARBA00022748"/>
    </source>
</evidence>
<keyword evidence="5" id="KW-0732">Signal</keyword>
<dbReference type="PROSITE" id="PS51352">
    <property type="entry name" value="THIOREDOXIN_2"/>
    <property type="match status" value="1"/>
</dbReference>
<organism evidence="7 8">
    <name type="scientific">Larkinella insperata</name>
    <dbReference type="NCBI Taxonomy" id="332158"/>
    <lineage>
        <taxon>Bacteria</taxon>
        <taxon>Pseudomonadati</taxon>
        <taxon>Bacteroidota</taxon>
        <taxon>Cytophagia</taxon>
        <taxon>Cytophagales</taxon>
        <taxon>Spirosomataceae</taxon>
        <taxon>Larkinella</taxon>
    </lineage>
</organism>
<evidence type="ECO:0000313" key="7">
    <source>
        <dbReference type="EMBL" id="MFD1139945.1"/>
    </source>
</evidence>
<dbReference type="InterPro" id="IPR013740">
    <property type="entry name" value="Redoxin"/>
</dbReference>
<dbReference type="EMBL" id="JBHTLP010000002">
    <property type="protein sequence ID" value="MFD1139945.1"/>
    <property type="molecule type" value="Genomic_DNA"/>
</dbReference>
<name>A0ABW3Q9D5_9BACT</name>